<dbReference type="InterPro" id="IPR044807">
    <property type="entry name" value="DRIP1-like"/>
</dbReference>
<dbReference type="Gene3D" id="3.30.40.10">
    <property type="entry name" value="Zinc/RING finger domain, C3HC4 (zinc finger)"/>
    <property type="match status" value="1"/>
</dbReference>
<gene>
    <name evidence="6" type="ORF">GOP47_0019574</name>
</gene>
<dbReference type="OrthoDB" id="1305878at2759"/>
<dbReference type="AlphaFoldDB" id="A0A9D4UBA6"/>
<dbReference type="GO" id="GO:0004842">
    <property type="term" value="F:ubiquitin-protein transferase activity"/>
    <property type="evidence" value="ECO:0007669"/>
    <property type="project" value="InterPro"/>
</dbReference>
<evidence type="ECO:0000256" key="2">
    <source>
        <dbReference type="ARBA" id="ARBA00022771"/>
    </source>
</evidence>
<dbReference type="SUPFAM" id="SSF57850">
    <property type="entry name" value="RING/U-box"/>
    <property type="match status" value="1"/>
</dbReference>
<dbReference type="InterPro" id="IPR001841">
    <property type="entry name" value="Znf_RING"/>
</dbReference>
<proteinExistence type="predicted"/>
<dbReference type="SMART" id="SM00184">
    <property type="entry name" value="RING"/>
    <property type="match status" value="1"/>
</dbReference>
<dbReference type="EMBL" id="JABFUD020000019">
    <property type="protein sequence ID" value="KAI5064879.1"/>
    <property type="molecule type" value="Genomic_DNA"/>
</dbReference>
<protein>
    <recommendedName>
        <fullName evidence="5">RING-type domain-containing protein</fullName>
    </recommendedName>
</protein>
<evidence type="ECO:0000313" key="6">
    <source>
        <dbReference type="EMBL" id="KAI5064879.1"/>
    </source>
</evidence>
<dbReference type="Pfam" id="PF13923">
    <property type="entry name" value="zf-C3HC4_2"/>
    <property type="match status" value="1"/>
</dbReference>
<evidence type="ECO:0000256" key="4">
    <source>
        <dbReference type="PROSITE-ProRule" id="PRU00175"/>
    </source>
</evidence>
<evidence type="ECO:0000259" key="5">
    <source>
        <dbReference type="PROSITE" id="PS50089"/>
    </source>
</evidence>
<dbReference type="PROSITE" id="PS00518">
    <property type="entry name" value="ZF_RING_1"/>
    <property type="match status" value="1"/>
</dbReference>
<keyword evidence="7" id="KW-1185">Reference proteome</keyword>
<feature type="domain" description="RING-type" evidence="5">
    <location>
        <begin position="19"/>
        <end position="60"/>
    </location>
</feature>
<comment type="caution">
    <text evidence="6">The sequence shown here is derived from an EMBL/GenBank/DDBJ whole genome shotgun (WGS) entry which is preliminary data.</text>
</comment>
<keyword evidence="1" id="KW-0479">Metal-binding</keyword>
<evidence type="ECO:0000256" key="1">
    <source>
        <dbReference type="ARBA" id="ARBA00022723"/>
    </source>
</evidence>
<sequence>MSCNLVKITKGPVILCLQCPLCCNLVHEATTISECLHTFCRECIYQIFVGGENESCPICNVYLGGSPLEKLRADRQLDEVCAKIFQEGKLGSNQISFGAMDYNQPTSQRFSHGKQGSAAFDGGTALGQS</sequence>
<evidence type="ECO:0000256" key="3">
    <source>
        <dbReference type="ARBA" id="ARBA00022833"/>
    </source>
</evidence>
<keyword evidence="2 4" id="KW-0863">Zinc-finger</keyword>
<dbReference type="PANTHER" id="PTHR46293:SF1">
    <property type="entry name" value="OS03G0632800 PROTEIN"/>
    <property type="match status" value="1"/>
</dbReference>
<dbReference type="Proteomes" id="UP000886520">
    <property type="component" value="Chromosome 19"/>
</dbReference>
<name>A0A9D4UBA6_ADICA</name>
<accession>A0A9D4UBA6</accession>
<dbReference type="GO" id="GO:0008270">
    <property type="term" value="F:zinc ion binding"/>
    <property type="evidence" value="ECO:0007669"/>
    <property type="project" value="UniProtKB-KW"/>
</dbReference>
<dbReference type="InterPro" id="IPR013083">
    <property type="entry name" value="Znf_RING/FYVE/PHD"/>
</dbReference>
<reference evidence="6" key="1">
    <citation type="submission" date="2021-01" db="EMBL/GenBank/DDBJ databases">
        <title>Adiantum capillus-veneris genome.</title>
        <authorList>
            <person name="Fang Y."/>
            <person name="Liao Q."/>
        </authorList>
    </citation>
    <scope>NUCLEOTIDE SEQUENCE</scope>
    <source>
        <strain evidence="6">H3</strain>
        <tissue evidence="6">Leaf</tissue>
    </source>
</reference>
<dbReference type="PANTHER" id="PTHR46293">
    <property type="entry name" value="E3 UBIQUITIN PROTEIN LIGASE DRIP1"/>
    <property type="match status" value="1"/>
</dbReference>
<organism evidence="6 7">
    <name type="scientific">Adiantum capillus-veneris</name>
    <name type="common">Maidenhair fern</name>
    <dbReference type="NCBI Taxonomy" id="13818"/>
    <lineage>
        <taxon>Eukaryota</taxon>
        <taxon>Viridiplantae</taxon>
        <taxon>Streptophyta</taxon>
        <taxon>Embryophyta</taxon>
        <taxon>Tracheophyta</taxon>
        <taxon>Polypodiopsida</taxon>
        <taxon>Polypodiidae</taxon>
        <taxon>Polypodiales</taxon>
        <taxon>Pteridineae</taxon>
        <taxon>Pteridaceae</taxon>
        <taxon>Vittarioideae</taxon>
        <taxon>Adiantum</taxon>
    </lineage>
</organism>
<keyword evidence="3" id="KW-0862">Zinc</keyword>
<dbReference type="PROSITE" id="PS50089">
    <property type="entry name" value="ZF_RING_2"/>
    <property type="match status" value="1"/>
</dbReference>
<dbReference type="InterPro" id="IPR017907">
    <property type="entry name" value="Znf_RING_CS"/>
</dbReference>
<evidence type="ECO:0000313" key="7">
    <source>
        <dbReference type="Proteomes" id="UP000886520"/>
    </source>
</evidence>